<dbReference type="Gene3D" id="2.60.120.10">
    <property type="entry name" value="Jelly Rolls"/>
    <property type="match status" value="1"/>
</dbReference>
<dbReference type="AlphaFoldDB" id="A0AA38Y4N8"/>
<reference evidence="2" key="1">
    <citation type="submission" date="2022-10" db="EMBL/GenBank/DDBJ databases">
        <title>Culturing micro-colonial fungi from biological soil crusts in the Mojave desert and describing Neophaeococcomyces mojavensis, and introducing the new genera and species Taxawa tesnikishii.</title>
        <authorList>
            <person name="Kurbessoian T."/>
            <person name="Stajich J.E."/>
        </authorList>
    </citation>
    <scope>NUCLEOTIDE SEQUENCE</scope>
    <source>
        <strain evidence="2">TK_35</strain>
    </source>
</reference>
<dbReference type="EMBL" id="JAPDRN010000042">
    <property type="protein sequence ID" value="KAJ9633862.1"/>
    <property type="molecule type" value="Genomic_DNA"/>
</dbReference>
<dbReference type="InterPro" id="IPR011051">
    <property type="entry name" value="RmlC_Cupin_sf"/>
</dbReference>
<dbReference type="InterPro" id="IPR013096">
    <property type="entry name" value="Cupin_2"/>
</dbReference>
<comment type="caution">
    <text evidence="2">The sequence shown here is derived from an EMBL/GenBank/DDBJ whole genome shotgun (WGS) entry which is preliminary data.</text>
</comment>
<dbReference type="PANTHER" id="PTHR36156:SF2">
    <property type="entry name" value="CUPIN TYPE-2 DOMAIN-CONTAINING PROTEIN"/>
    <property type="match status" value="1"/>
</dbReference>
<dbReference type="CDD" id="cd02231">
    <property type="entry name" value="cupin_BLL6423-like"/>
    <property type="match status" value="1"/>
</dbReference>
<gene>
    <name evidence="2" type="ORF">H2204_006648</name>
</gene>
<name>A0AA38Y4N8_9EURO</name>
<evidence type="ECO:0000313" key="3">
    <source>
        <dbReference type="Proteomes" id="UP001172681"/>
    </source>
</evidence>
<dbReference type="InterPro" id="IPR014710">
    <property type="entry name" value="RmlC-like_jellyroll"/>
</dbReference>
<dbReference type="Pfam" id="PF07883">
    <property type="entry name" value="Cupin_2"/>
    <property type="match status" value="1"/>
</dbReference>
<evidence type="ECO:0000259" key="1">
    <source>
        <dbReference type="Pfam" id="PF07883"/>
    </source>
</evidence>
<dbReference type="PANTHER" id="PTHR36156">
    <property type="entry name" value="SLR2101 PROTEIN"/>
    <property type="match status" value="1"/>
</dbReference>
<evidence type="ECO:0000313" key="2">
    <source>
        <dbReference type="EMBL" id="KAJ9633862.1"/>
    </source>
</evidence>
<keyword evidence="3" id="KW-1185">Reference proteome</keyword>
<protein>
    <recommendedName>
        <fullName evidence="1">Cupin type-2 domain-containing protein</fullName>
    </recommendedName>
</protein>
<dbReference type="InterPro" id="IPR047142">
    <property type="entry name" value="OryJ/VirC-like"/>
</dbReference>
<feature type="domain" description="Cupin type-2" evidence="1">
    <location>
        <begin position="99"/>
        <end position="158"/>
    </location>
</feature>
<sequence>MASSTESPSNLPIVHRHITTHDDAGKAIVYSSEAGQWQAMRNNTVALDLVYTTSTFPAQLNGEADIKAHEARVEGGGTGLVVPGGSVCRLVDFGPDNNPMMHRTKSLDYGVVLEGEVEMILDSGEVRKMKRGDIAIQRGTMHAWKNPSKTEWARMMFVLLDCEPVQVGGAVFQEKLAAEQHEIPASGK</sequence>
<dbReference type="SUPFAM" id="SSF51182">
    <property type="entry name" value="RmlC-like cupins"/>
    <property type="match status" value="1"/>
</dbReference>
<accession>A0AA38Y4N8</accession>
<dbReference type="Proteomes" id="UP001172681">
    <property type="component" value="Unassembled WGS sequence"/>
</dbReference>
<proteinExistence type="predicted"/>
<organism evidence="2 3">
    <name type="scientific">Knufia peltigerae</name>
    <dbReference type="NCBI Taxonomy" id="1002370"/>
    <lineage>
        <taxon>Eukaryota</taxon>
        <taxon>Fungi</taxon>
        <taxon>Dikarya</taxon>
        <taxon>Ascomycota</taxon>
        <taxon>Pezizomycotina</taxon>
        <taxon>Eurotiomycetes</taxon>
        <taxon>Chaetothyriomycetidae</taxon>
        <taxon>Chaetothyriales</taxon>
        <taxon>Trichomeriaceae</taxon>
        <taxon>Knufia</taxon>
    </lineage>
</organism>